<evidence type="ECO:0008006" key="3">
    <source>
        <dbReference type="Google" id="ProtNLM"/>
    </source>
</evidence>
<name>A0ABQ8B208_BRANA</name>
<evidence type="ECO:0000313" key="1">
    <source>
        <dbReference type="EMBL" id="KAH0898812.1"/>
    </source>
</evidence>
<dbReference type="Proteomes" id="UP000824890">
    <property type="component" value="Unassembled WGS sequence"/>
</dbReference>
<reference evidence="1 2" key="1">
    <citation type="submission" date="2021-05" db="EMBL/GenBank/DDBJ databases">
        <title>Genome Assembly of Synthetic Allotetraploid Brassica napus Reveals Homoeologous Exchanges between Subgenomes.</title>
        <authorList>
            <person name="Davis J.T."/>
        </authorList>
    </citation>
    <scope>NUCLEOTIDE SEQUENCE [LARGE SCALE GENOMIC DNA]</scope>
    <source>
        <strain evidence="2">cv. Da-Ae</strain>
        <tissue evidence="1">Seedling</tissue>
    </source>
</reference>
<sequence length="157" mass="17180">MSAQLAIKPPTIDSIPLWTHVQGVPFDLFTREGLSLMAGNIGDPVEADEFTIRMPTLRSEPSVQNLSQQWLNLSGVMALSSQSLLLTPGPPPRLSLAAIASVILNRDVLMQSGLHLQRSLMLQTLLTFRPSKDNFSFSPKTLISFEGKGERPLQPSS</sequence>
<protein>
    <recommendedName>
        <fullName evidence="3">DUF4283 domain-containing protein</fullName>
    </recommendedName>
</protein>
<comment type="caution">
    <text evidence="1">The sequence shown here is derived from an EMBL/GenBank/DDBJ whole genome shotgun (WGS) entry which is preliminary data.</text>
</comment>
<proteinExistence type="predicted"/>
<evidence type="ECO:0000313" key="2">
    <source>
        <dbReference type="Proteomes" id="UP000824890"/>
    </source>
</evidence>
<gene>
    <name evidence="1" type="ORF">HID58_048380</name>
</gene>
<organism evidence="1 2">
    <name type="scientific">Brassica napus</name>
    <name type="common">Rape</name>
    <dbReference type="NCBI Taxonomy" id="3708"/>
    <lineage>
        <taxon>Eukaryota</taxon>
        <taxon>Viridiplantae</taxon>
        <taxon>Streptophyta</taxon>
        <taxon>Embryophyta</taxon>
        <taxon>Tracheophyta</taxon>
        <taxon>Spermatophyta</taxon>
        <taxon>Magnoliopsida</taxon>
        <taxon>eudicotyledons</taxon>
        <taxon>Gunneridae</taxon>
        <taxon>Pentapetalae</taxon>
        <taxon>rosids</taxon>
        <taxon>malvids</taxon>
        <taxon>Brassicales</taxon>
        <taxon>Brassicaceae</taxon>
        <taxon>Brassiceae</taxon>
        <taxon>Brassica</taxon>
    </lineage>
</organism>
<accession>A0ABQ8B208</accession>
<keyword evidence="2" id="KW-1185">Reference proteome</keyword>
<dbReference type="EMBL" id="JAGKQM010000012">
    <property type="protein sequence ID" value="KAH0898812.1"/>
    <property type="molecule type" value="Genomic_DNA"/>
</dbReference>